<dbReference type="GO" id="GO:0008168">
    <property type="term" value="F:methyltransferase activity"/>
    <property type="evidence" value="ECO:0007669"/>
    <property type="project" value="UniProtKB-KW"/>
</dbReference>
<dbReference type="SUPFAM" id="SSF53335">
    <property type="entry name" value="S-adenosyl-L-methionine-dependent methyltransferases"/>
    <property type="match status" value="1"/>
</dbReference>
<name>A0ABS7PHD9_9SPHN</name>
<dbReference type="Pfam" id="PF13489">
    <property type="entry name" value="Methyltransf_23"/>
    <property type="match status" value="1"/>
</dbReference>
<dbReference type="CDD" id="cd02440">
    <property type="entry name" value="AdoMet_MTases"/>
    <property type="match status" value="1"/>
</dbReference>
<proteinExistence type="predicted"/>
<comment type="caution">
    <text evidence="1">The sequence shown here is derived from an EMBL/GenBank/DDBJ whole genome shotgun (WGS) entry which is preliminary data.</text>
</comment>
<evidence type="ECO:0000313" key="2">
    <source>
        <dbReference type="Proteomes" id="UP000706039"/>
    </source>
</evidence>
<sequence length="320" mass="35060">MTRSDFMQRPCPICGATATHEEVRSDERAETMTLDALRPFWSGLFKKKLFFSYHRCADCGLLYAPIFFDGPQLADLYARMAPNMEVVSSDAIAATQRGYFERAARQGLSRGGYLEIGPDIGHIAAAAARHGDFGHFWLFEPNRAIHDTLRAATAGRPTTLLTDMDDLSAVPDGSIGLAVMVHVLDHLLDPLAMLTQLRAKLRPGGTLMIVTHNEKSLLRTLMGVRWPPFCLQHPELYNPDVMANLLTRAGYADIAVERSVNHFPIDFLARQAAWTVGLKLDRVPLPSRAIGLRLGNIITVATAPGQAAAARASKSLETAA</sequence>
<protein>
    <submittedName>
        <fullName evidence="1">Class I SAM-dependent methyltransferase</fullName>
    </submittedName>
</protein>
<keyword evidence="2" id="KW-1185">Reference proteome</keyword>
<dbReference type="RefSeq" id="WP_222987844.1">
    <property type="nucleotide sequence ID" value="NZ_JAINVV010000001.1"/>
</dbReference>
<dbReference type="InterPro" id="IPR029063">
    <property type="entry name" value="SAM-dependent_MTases_sf"/>
</dbReference>
<reference evidence="1 2" key="1">
    <citation type="submission" date="2021-08" db="EMBL/GenBank/DDBJ databases">
        <authorList>
            <person name="Tuo L."/>
        </authorList>
    </citation>
    <scope>NUCLEOTIDE SEQUENCE [LARGE SCALE GENOMIC DNA]</scope>
    <source>
        <strain evidence="1 2">JCM 31229</strain>
    </source>
</reference>
<dbReference type="Proteomes" id="UP000706039">
    <property type="component" value="Unassembled WGS sequence"/>
</dbReference>
<keyword evidence="1" id="KW-0489">Methyltransferase</keyword>
<organism evidence="1 2">
    <name type="scientific">Sphingomonas colocasiae</name>
    <dbReference type="NCBI Taxonomy" id="1848973"/>
    <lineage>
        <taxon>Bacteria</taxon>
        <taxon>Pseudomonadati</taxon>
        <taxon>Pseudomonadota</taxon>
        <taxon>Alphaproteobacteria</taxon>
        <taxon>Sphingomonadales</taxon>
        <taxon>Sphingomonadaceae</taxon>
        <taxon>Sphingomonas</taxon>
    </lineage>
</organism>
<dbReference type="EMBL" id="JAINVV010000001">
    <property type="protein sequence ID" value="MBY8820726.1"/>
    <property type="molecule type" value="Genomic_DNA"/>
</dbReference>
<gene>
    <name evidence="1" type="ORF">K7G82_00385</name>
</gene>
<evidence type="ECO:0000313" key="1">
    <source>
        <dbReference type="EMBL" id="MBY8820726.1"/>
    </source>
</evidence>
<dbReference type="Gene3D" id="3.40.50.150">
    <property type="entry name" value="Vaccinia Virus protein VP39"/>
    <property type="match status" value="1"/>
</dbReference>
<accession>A0ABS7PHD9</accession>
<dbReference type="GO" id="GO:0032259">
    <property type="term" value="P:methylation"/>
    <property type="evidence" value="ECO:0007669"/>
    <property type="project" value="UniProtKB-KW"/>
</dbReference>
<keyword evidence="1" id="KW-0808">Transferase</keyword>